<dbReference type="Gene3D" id="1.20.1260.10">
    <property type="match status" value="1"/>
</dbReference>
<name>A0A927R466_9BACL</name>
<evidence type="ECO:0000313" key="1">
    <source>
        <dbReference type="EMBL" id="MBE1554523.1"/>
    </source>
</evidence>
<protein>
    <recommendedName>
        <fullName evidence="3">DUF3231 family protein</fullName>
    </recommendedName>
</protein>
<dbReference type="Proteomes" id="UP000658225">
    <property type="component" value="Unassembled WGS sequence"/>
</dbReference>
<organism evidence="1 2">
    <name type="scientific">Sporosarcina limicola</name>
    <dbReference type="NCBI Taxonomy" id="34101"/>
    <lineage>
        <taxon>Bacteria</taxon>
        <taxon>Bacillati</taxon>
        <taxon>Bacillota</taxon>
        <taxon>Bacilli</taxon>
        <taxon>Bacillales</taxon>
        <taxon>Caryophanaceae</taxon>
        <taxon>Sporosarcina</taxon>
    </lineage>
</organism>
<gene>
    <name evidence="1" type="ORF">H4683_001600</name>
</gene>
<keyword evidence="2" id="KW-1185">Reference proteome</keyword>
<dbReference type="RefSeq" id="WP_192598310.1">
    <property type="nucleotide sequence ID" value="NZ_JADBEL010000007.1"/>
</dbReference>
<dbReference type="InterPro" id="IPR012347">
    <property type="entry name" value="Ferritin-like"/>
</dbReference>
<comment type="caution">
    <text evidence="1">The sequence shown here is derived from an EMBL/GenBank/DDBJ whole genome shotgun (WGS) entry which is preliminary data.</text>
</comment>
<dbReference type="InterPro" id="IPR021617">
    <property type="entry name" value="DUF3231"/>
</dbReference>
<sequence length="167" mass="18109">MGILSGNSKNEPMHYGEVIGVWAFIGANNGLISAYEVFINHASDEELISFLRESIQMMQSETKEVGKLLKANGITLPPTLPERPKANADDIPAGARFMDPEISGAISINVGQGLVSCSQVMGQCLREDIAIMFGKFHVERAMLGGKLLALNKEKDWIIPPPLQTSPS</sequence>
<dbReference type="Pfam" id="PF11553">
    <property type="entry name" value="DUF3231"/>
    <property type="match status" value="1"/>
</dbReference>
<dbReference type="AlphaFoldDB" id="A0A927R466"/>
<evidence type="ECO:0008006" key="3">
    <source>
        <dbReference type="Google" id="ProtNLM"/>
    </source>
</evidence>
<accession>A0A927R466</accession>
<evidence type="ECO:0000313" key="2">
    <source>
        <dbReference type="Proteomes" id="UP000658225"/>
    </source>
</evidence>
<proteinExistence type="predicted"/>
<dbReference type="EMBL" id="JADBEL010000007">
    <property type="protein sequence ID" value="MBE1554523.1"/>
    <property type="molecule type" value="Genomic_DNA"/>
</dbReference>
<reference evidence="1" key="1">
    <citation type="submission" date="2020-10" db="EMBL/GenBank/DDBJ databases">
        <title>Genomic Encyclopedia of Type Strains, Phase IV (KMG-IV): sequencing the most valuable type-strain genomes for metagenomic binning, comparative biology and taxonomic classification.</title>
        <authorList>
            <person name="Goeker M."/>
        </authorList>
    </citation>
    <scope>NUCLEOTIDE SEQUENCE</scope>
    <source>
        <strain evidence="1">DSM 13886</strain>
    </source>
</reference>